<dbReference type="InterPro" id="IPR042517">
    <property type="entry name" value="Glyco_hydro_64_N_2"/>
</dbReference>
<dbReference type="Proteomes" id="UP000696573">
    <property type="component" value="Unassembled WGS sequence"/>
</dbReference>
<dbReference type="PANTHER" id="PTHR38165">
    <property type="match status" value="1"/>
</dbReference>
<dbReference type="Gene3D" id="3.30.920.50">
    <property type="entry name" value="Beta-1,3-glucanase, C-terminal domain"/>
    <property type="match status" value="1"/>
</dbReference>
<dbReference type="Pfam" id="PF16483">
    <property type="entry name" value="Glyco_hydro_64"/>
    <property type="match status" value="1"/>
</dbReference>
<organism evidence="3 4">
    <name type="scientific">Clonostachys rhizophaga</name>
    <dbReference type="NCBI Taxonomy" id="160324"/>
    <lineage>
        <taxon>Eukaryota</taxon>
        <taxon>Fungi</taxon>
        <taxon>Dikarya</taxon>
        <taxon>Ascomycota</taxon>
        <taxon>Pezizomycotina</taxon>
        <taxon>Sordariomycetes</taxon>
        <taxon>Hypocreomycetidae</taxon>
        <taxon>Hypocreales</taxon>
        <taxon>Bionectriaceae</taxon>
        <taxon>Clonostachys</taxon>
    </lineage>
</organism>
<reference evidence="3" key="1">
    <citation type="submission" date="2021-10" db="EMBL/GenBank/DDBJ databases">
        <authorList>
            <person name="Piombo E."/>
        </authorList>
    </citation>
    <scope>NUCLEOTIDE SEQUENCE</scope>
</reference>
<dbReference type="PANTHER" id="PTHR38165:SF1">
    <property type="entry name" value="GLUCANASE B"/>
    <property type="match status" value="1"/>
</dbReference>
<dbReference type="EMBL" id="CABFNQ020000726">
    <property type="protein sequence ID" value="CAH0027240.1"/>
    <property type="molecule type" value="Genomic_DNA"/>
</dbReference>
<keyword evidence="1" id="KW-0732">Signal</keyword>
<dbReference type="InterPro" id="IPR037176">
    <property type="entry name" value="Osmotin/thaumatin-like_sf"/>
</dbReference>
<dbReference type="InterPro" id="IPR037398">
    <property type="entry name" value="Glyco_hydro_64_fam"/>
</dbReference>
<dbReference type="Gene3D" id="2.60.110.10">
    <property type="entry name" value="Thaumatin"/>
    <property type="match status" value="1"/>
</dbReference>
<comment type="caution">
    <text evidence="3">The sequence shown here is derived from an EMBL/GenBank/DDBJ whole genome shotgun (WGS) entry which is preliminary data.</text>
</comment>
<evidence type="ECO:0000313" key="4">
    <source>
        <dbReference type="Proteomes" id="UP000696573"/>
    </source>
</evidence>
<dbReference type="OrthoDB" id="5290283at2759"/>
<keyword evidence="4" id="KW-1185">Reference proteome</keyword>
<sequence>MRAPRLTLGLLALATAASAALIPLSPNEIRADEENFTEITPGDFESLVITEENTLNGTYQGEELVVPPSDNNDQSQIRISAAAAAQLPLEFVNNLGAAVNAYVTGLDSSNRVVFVRSDGSLFYPSTTSSTPVQIDQNKIKIPVKAGERINMKVLKALRSGRVYFSAGALKFGVVRVPSGAGLVQPDEKNPTDPSAGVNWGFVELTLNADGSAWVNLSYVDFVGLPLGIELGKQGGGKLSAYGVGPNVVKNACAKLKEQAQKDGRPWGGLCQAGSNGPIRILSPNSFRVNKPTAFGNYYQDYINKVWTKYTGESLTVATQMSAGKVKCRVSSNVMKCDGSNRNFAKPTINDIWSCDNGPFKLNAGDNKVAEAIIPRLCAAFHRSTFLLNGGNVQPNLGLDKYYTVSPTNHYSRIVHAHQSDGKGYTFPYDDVLPTGGKDASGLLTTPKPSKLTIFIGRK</sequence>
<dbReference type="InterPro" id="IPR032477">
    <property type="entry name" value="Glyco_hydro_64"/>
</dbReference>
<evidence type="ECO:0000313" key="3">
    <source>
        <dbReference type="EMBL" id="CAH0027240.1"/>
    </source>
</evidence>
<gene>
    <name evidence="3" type="ORF">CRHIZ90672A_00003770</name>
</gene>
<protein>
    <recommendedName>
        <fullName evidence="2">GH64 domain-containing protein</fullName>
    </recommendedName>
</protein>
<proteinExistence type="predicted"/>
<name>A0A9N9VRV3_9HYPO</name>
<dbReference type="PROSITE" id="PS52006">
    <property type="entry name" value="GH64"/>
    <property type="match status" value="1"/>
</dbReference>
<evidence type="ECO:0000259" key="2">
    <source>
        <dbReference type="PROSITE" id="PS52006"/>
    </source>
</evidence>
<feature type="domain" description="GH64" evidence="2">
    <location>
        <begin position="84"/>
        <end position="457"/>
    </location>
</feature>
<feature type="signal peptide" evidence="1">
    <location>
        <begin position="1"/>
        <end position="19"/>
    </location>
</feature>
<accession>A0A9N9VRV3</accession>
<evidence type="ECO:0000256" key="1">
    <source>
        <dbReference type="SAM" id="SignalP"/>
    </source>
</evidence>
<dbReference type="AlphaFoldDB" id="A0A9N9VRV3"/>
<feature type="chain" id="PRO_5040338191" description="GH64 domain-containing protein" evidence="1">
    <location>
        <begin position="20"/>
        <end position="458"/>
    </location>
</feature>